<evidence type="ECO:0000259" key="8">
    <source>
        <dbReference type="Pfam" id="PF04239"/>
    </source>
</evidence>
<gene>
    <name evidence="9" type="ORF">SAMN05444401_3082</name>
</gene>
<protein>
    <submittedName>
        <fullName evidence="9">Uncharacterized membrane protein YcaP, DUF421 family</fullName>
    </submittedName>
</protein>
<organism evidence="9 10">
    <name type="scientific">Clostridium amylolyticum</name>
    <dbReference type="NCBI Taxonomy" id="1121298"/>
    <lineage>
        <taxon>Bacteria</taxon>
        <taxon>Bacillati</taxon>
        <taxon>Bacillota</taxon>
        <taxon>Clostridia</taxon>
        <taxon>Eubacteriales</taxon>
        <taxon>Clostridiaceae</taxon>
        <taxon>Clostridium</taxon>
    </lineage>
</organism>
<dbReference type="STRING" id="1121298.SAMN05444401_3082"/>
<evidence type="ECO:0000313" key="9">
    <source>
        <dbReference type="EMBL" id="SHJ45458.1"/>
    </source>
</evidence>
<feature type="transmembrane region" description="Helical" evidence="7">
    <location>
        <begin position="54"/>
        <end position="73"/>
    </location>
</feature>
<keyword evidence="10" id="KW-1185">Reference proteome</keyword>
<comment type="similarity">
    <text evidence="2">Belongs to the UPF0702 family.</text>
</comment>
<evidence type="ECO:0000256" key="7">
    <source>
        <dbReference type="SAM" id="Phobius"/>
    </source>
</evidence>
<evidence type="ECO:0000256" key="2">
    <source>
        <dbReference type="ARBA" id="ARBA00006448"/>
    </source>
</evidence>
<comment type="subcellular location">
    <subcellularLocation>
        <location evidence="1">Cell membrane</location>
        <topology evidence="1">Multi-pass membrane protein</topology>
    </subcellularLocation>
</comment>
<dbReference type="Pfam" id="PF04239">
    <property type="entry name" value="DUF421"/>
    <property type="match status" value="1"/>
</dbReference>
<evidence type="ECO:0000256" key="5">
    <source>
        <dbReference type="ARBA" id="ARBA00022989"/>
    </source>
</evidence>
<dbReference type="Proteomes" id="UP000184080">
    <property type="component" value="Unassembled WGS sequence"/>
</dbReference>
<reference evidence="9 10" key="1">
    <citation type="submission" date="2016-11" db="EMBL/GenBank/DDBJ databases">
        <authorList>
            <person name="Jaros S."/>
            <person name="Januszkiewicz K."/>
            <person name="Wedrychowicz H."/>
        </authorList>
    </citation>
    <scope>NUCLEOTIDE SEQUENCE [LARGE SCALE GENOMIC DNA]</scope>
    <source>
        <strain evidence="9 10">DSM 21864</strain>
    </source>
</reference>
<dbReference type="PANTHER" id="PTHR34582:SF6">
    <property type="entry name" value="UPF0702 TRANSMEMBRANE PROTEIN YCAP"/>
    <property type="match status" value="1"/>
</dbReference>
<evidence type="ECO:0000256" key="6">
    <source>
        <dbReference type="ARBA" id="ARBA00023136"/>
    </source>
</evidence>
<evidence type="ECO:0000256" key="3">
    <source>
        <dbReference type="ARBA" id="ARBA00022475"/>
    </source>
</evidence>
<sequence length="229" mass="26280">MFVVIVRTAILYSLVVIVMRLMGKRQLGELQPYELVITIMISDLASLPMQDTRLPLLLGIIPIITMLIIQIFVSEIQLRSEKIRSIIDGKPSILLRNGKIDTKALREQRINIDDLMEELRVNGYFNIDDIAYVILENNGQISVIPKANLSPVTRNDLNISVPQDILPTVLIVDGKINKENLKSINKDINWLIKNINKFNIQNTEDVFIALMDSHNKFFCQQKDTIRRKE</sequence>
<feature type="domain" description="YetF C-terminal" evidence="8">
    <location>
        <begin position="79"/>
        <end position="210"/>
    </location>
</feature>
<keyword evidence="6 7" id="KW-0472">Membrane</keyword>
<evidence type="ECO:0000256" key="4">
    <source>
        <dbReference type="ARBA" id="ARBA00022692"/>
    </source>
</evidence>
<keyword evidence="3" id="KW-1003">Cell membrane</keyword>
<evidence type="ECO:0000256" key="1">
    <source>
        <dbReference type="ARBA" id="ARBA00004651"/>
    </source>
</evidence>
<accession>A0A1M6JFG8</accession>
<dbReference type="InterPro" id="IPR007353">
    <property type="entry name" value="DUF421"/>
</dbReference>
<evidence type="ECO:0000313" key="10">
    <source>
        <dbReference type="Proteomes" id="UP000184080"/>
    </source>
</evidence>
<dbReference type="RefSeq" id="WP_073008584.1">
    <property type="nucleotide sequence ID" value="NZ_FQZO01000005.1"/>
</dbReference>
<name>A0A1M6JFG8_9CLOT</name>
<dbReference type="GO" id="GO:0005886">
    <property type="term" value="C:plasma membrane"/>
    <property type="evidence" value="ECO:0007669"/>
    <property type="project" value="UniProtKB-SubCell"/>
</dbReference>
<dbReference type="EMBL" id="FQZO01000005">
    <property type="protein sequence ID" value="SHJ45458.1"/>
    <property type="molecule type" value="Genomic_DNA"/>
</dbReference>
<feature type="transmembrane region" description="Helical" evidence="7">
    <location>
        <begin position="6"/>
        <end position="23"/>
    </location>
</feature>
<dbReference type="InterPro" id="IPR023090">
    <property type="entry name" value="UPF0702_alpha/beta_dom_sf"/>
</dbReference>
<dbReference type="PANTHER" id="PTHR34582">
    <property type="entry name" value="UPF0702 TRANSMEMBRANE PROTEIN YCAP"/>
    <property type="match status" value="1"/>
</dbReference>
<proteinExistence type="inferred from homology"/>
<keyword evidence="5 7" id="KW-1133">Transmembrane helix</keyword>
<keyword evidence="4 7" id="KW-0812">Transmembrane</keyword>
<dbReference type="AlphaFoldDB" id="A0A1M6JFG8"/>
<dbReference type="OrthoDB" id="1682423at2"/>
<dbReference type="Gene3D" id="3.30.240.20">
    <property type="entry name" value="bsu07140 like domains"/>
    <property type="match status" value="2"/>
</dbReference>